<dbReference type="RefSeq" id="WP_161491700.1">
    <property type="nucleotide sequence ID" value="NZ_CP021023.1"/>
</dbReference>
<evidence type="ECO:0000313" key="1">
    <source>
        <dbReference type="EMBL" id="ARN57466.1"/>
    </source>
</evidence>
<sequence>MKAPAIIFILFAASISYCRLLPGEVAVVCNTDVPGSLSIANLYTKTRKIPEQHIIQLRLGAQAGDSISREKYSSKVYAPVKKALDDLPEVRCLAVVYGVPYKIRRQDSSDENSSQLRQLIVIRERLKDEIKGVLSRLNDPQLNDSKPFLMAVNSLLFEALEKAADQGRAAQIEFMDTVSPLYGSRLSRKMAREEFGIKFYSPAIKSTFSDSDIYDQLSQKHYNYSQRLKRGYYEAAERLYGKLEAYKACRDDIEQIKGIKTGAALDSELSLLDFTNYRIHGYIENEFFRNGQALDNQNAKTLMVSRLDGPGEGIVKRMIANSAEKGYYPGEKCVFDLQNAAEQGLADAYVRYDSYIQKAADIFSKEGCTTEIEETSELTNSQSACMFYIGWYSPSRYNCKLEFIPGSIAYHITSFGASELRDKQSRSWCPNLLSDGADAVIGAVAEPVLTAMPRPDLFAGALLDGKTLVEAFYYSKPQNSWKVLLIGDPLMTLNY</sequence>
<dbReference type="Proteomes" id="UP000193334">
    <property type="component" value="Chromosome"/>
</dbReference>
<reference evidence="2" key="1">
    <citation type="submission" date="2017-04" db="EMBL/GenBank/DDBJ databases">
        <title>Comparative genomics and description of representatives of a novel lineage of planctomycetes thriving in anoxic sediments.</title>
        <authorList>
            <person name="Spring S."/>
            <person name="Bunk B."/>
            <person name="Sproer C."/>
        </authorList>
    </citation>
    <scope>NUCLEOTIDE SEQUENCE [LARGE SCALE GENOMIC DNA]</scope>
    <source>
        <strain evidence="2">ST-PulAB-D4</strain>
    </source>
</reference>
<proteinExistence type="predicted"/>
<accession>A0A1W6LP07</accession>
<gene>
    <name evidence="1" type="ORF">STSP1_01876</name>
</gene>
<dbReference type="STRING" id="1941349.STSP1_01876"/>
<dbReference type="InterPro" id="IPR022265">
    <property type="entry name" value="CHP03790"/>
</dbReference>
<protein>
    <recommendedName>
        <fullName evidence="3">TIGR03790 family protein</fullName>
    </recommendedName>
</protein>
<name>A0A1W6LP07_9BACT</name>
<dbReference type="NCBIfam" id="TIGR03790">
    <property type="entry name" value="TIGR03790 family protein"/>
    <property type="match status" value="1"/>
</dbReference>
<organism evidence="1 2">
    <name type="scientific">Sedimentisphaera salicampi</name>
    <dbReference type="NCBI Taxonomy" id="1941349"/>
    <lineage>
        <taxon>Bacteria</taxon>
        <taxon>Pseudomonadati</taxon>
        <taxon>Planctomycetota</taxon>
        <taxon>Phycisphaerae</taxon>
        <taxon>Sedimentisphaerales</taxon>
        <taxon>Sedimentisphaeraceae</taxon>
        <taxon>Sedimentisphaera</taxon>
    </lineage>
</organism>
<evidence type="ECO:0008006" key="3">
    <source>
        <dbReference type="Google" id="ProtNLM"/>
    </source>
</evidence>
<dbReference type="EMBL" id="CP021023">
    <property type="protein sequence ID" value="ARN57466.1"/>
    <property type="molecule type" value="Genomic_DNA"/>
</dbReference>
<evidence type="ECO:0000313" key="2">
    <source>
        <dbReference type="Proteomes" id="UP000193334"/>
    </source>
</evidence>
<dbReference type="AlphaFoldDB" id="A0A1W6LP07"/>
<dbReference type="KEGG" id="pbp:STSP1_01876"/>
<keyword evidence="2" id="KW-1185">Reference proteome</keyword>